<accession>A0ABV6G4I7</accession>
<name>A0ABV6G4I7_9GAMM</name>
<sequence length="209" mass="23682">MTYLELCQRLRQEVGAAGTGPANVNGQSGEYARLIGWVDQAWREIQAARTEWRFAWAEGAVELTPEFRDYSVPDDMARWLPETLRIGTDSVHALEYAESRERFRTPGGSAPWLATLLPDGRIRLDSFPREVSLLTFEYYRTPQVLTANSDAPRLPERFHLLIVYRAMIQYGLYENAPEVVQQGARNSQQMMMDMESSELPPLALAGALA</sequence>
<reference evidence="1 2" key="1">
    <citation type="submission" date="2024-09" db="EMBL/GenBank/DDBJ databases">
        <authorList>
            <person name="Sun Q."/>
            <person name="Mori K."/>
        </authorList>
    </citation>
    <scope>NUCLEOTIDE SEQUENCE [LARGE SCALE GENOMIC DNA]</scope>
    <source>
        <strain evidence="1 2">CCM 7415</strain>
    </source>
</reference>
<comment type="caution">
    <text evidence="1">The sequence shown here is derived from an EMBL/GenBank/DDBJ whole genome shotgun (WGS) entry which is preliminary data.</text>
</comment>
<dbReference type="RefSeq" id="WP_019950182.1">
    <property type="nucleotide sequence ID" value="NZ_JBHLVX010000043.1"/>
</dbReference>
<dbReference type="InterPro" id="IPR056209">
    <property type="entry name" value="SU10_adaptor"/>
</dbReference>
<evidence type="ECO:0000313" key="2">
    <source>
        <dbReference type="Proteomes" id="UP001589814"/>
    </source>
</evidence>
<proteinExistence type="predicted"/>
<dbReference type="Proteomes" id="UP001589814">
    <property type="component" value="Unassembled WGS sequence"/>
</dbReference>
<gene>
    <name evidence="1" type="ORF">ACFFHW_11400</name>
</gene>
<dbReference type="Pfam" id="PF24175">
    <property type="entry name" value="SU10_adaptor"/>
    <property type="match status" value="1"/>
</dbReference>
<evidence type="ECO:0000313" key="1">
    <source>
        <dbReference type="EMBL" id="MFC0268577.1"/>
    </source>
</evidence>
<keyword evidence="2" id="KW-1185">Reference proteome</keyword>
<protein>
    <submittedName>
        <fullName evidence="1">Uncharacterized protein</fullName>
    </submittedName>
</protein>
<dbReference type="EMBL" id="JBHLVX010000043">
    <property type="protein sequence ID" value="MFC0268577.1"/>
    <property type="molecule type" value="Genomic_DNA"/>
</dbReference>
<organism evidence="1 2">
    <name type="scientific">Kushneria aurantia</name>
    <dbReference type="NCBI Taxonomy" id="504092"/>
    <lineage>
        <taxon>Bacteria</taxon>
        <taxon>Pseudomonadati</taxon>
        <taxon>Pseudomonadota</taxon>
        <taxon>Gammaproteobacteria</taxon>
        <taxon>Oceanospirillales</taxon>
        <taxon>Halomonadaceae</taxon>
        <taxon>Kushneria</taxon>
    </lineage>
</organism>